<dbReference type="PANTHER" id="PTHR47999">
    <property type="entry name" value="TRANSCRIPTION FACTOR MYB8-RELATED-RELATED"/>
    <property type="match status" value="1"/>
</dbReference>
<dbReference type="SUPFAM" id="SSF46689">
    <property type="entry name" value="Homeodomain-like"/>
    <property type="match status" value="1"/>
</dbReference>
<gene>
    <name evidence="8" type="ORF">CTI12_AA611210</name>
</gene>
<keyword evidence="4" id="KW-0804">Transcription</keyword>
<comment type="caution">
    <text evidence="8">The sequence shown here is derived from an EMBL/GenBank/DDBJ whole genome shotgun (WGS) entry which is preliminary data.</text>
</comment>
<reference evidence="8 9" key="1">
    <citation type="journal article" date="2018" name="Mol. Plant">
        <title>The genome of Artemisia annua provides insight into the evolution of Asteraceae family and artemisinin biosynthesis.</title>
        <authorList>
            <person name="Shen Q."/>
            <person name="Zhang L."/>
            <person name="Liao Z."/>
            <person name="Wang S."/>
            <person name="Yan T."/>
            <person name="Shi P."/>
            <person name="Liu M."/>
            <person name="Fu X."/>
            <person name="Pan Q."/>
            <person name="Wang Y."/>
            <person name="Lv Z."/>
            <person name="Lu X."/>
            <person name="Zhang F."/>
            <person name="Jiang W."/>
            <person name="Ma Y."/>
            <person name="Chen M."/>
            <person name="Hao X."/>
            <person name="Li L."/>
            <person name="Tang Y."/>
            <person name="Lv G."/>
            <person name="Zhou Y."/>
            <person name="Sun X."/>
            <person name="Brodelius P.E."/>
            <person name="Rose J.K.C."/>
            <person name="Tang K."/>
        </authorList>
    </citation>
    <scope>NUCLEOTIDE SEQUENCE [LARGE SCALE GENOMIC DNA]</scope>
    <source>
        <strain evidence="9">cv. Huhao1</strain>
        <tissue evidence="8">Leaf</tissue>
    </source>
</reference>
<dbReference type="PANTHER" id="PTHR47999:SF96">
    <property type="entry name" value="TRANSCRIPTION REPRESSOR MYB6-LIKE"/>
    <property type="match status" value="1"/>
</dbReference>
<feature type="domain" description="HTH myb-type" evidence="7">
    <location>
        <begin position="9"/>
        <end position="65"/>
    </location>
</feature>
<sequence length="149" mass="16895">MGRAPCCEKVGLRRGRWTTEEDNLLSSYIQANGEGSWRALPKNAGLLRCGKSCRLRWINYLKTDVKRGKMVESDLATASSSMDGSNEEKEHECDWDWDFEIDKCMVGLGLGLEGENFDGDVLSWPWESPTTHVGLDMKKQDEMIAWLMS</sequence>
<protein>
    <submittedName>
        <fullName evidence="8">Myb DNA-binding domain-containing protein</fullName>
    </submittedName>
</protein>
<dbReference type="PROSITE" id="PS50090">
    <property type="entry name" value="MYB_LIKE"/>
    <property type="match status" value="1"/>
</dbReference>
<dbReference type="CDD" id="cd00167">
    <property type="entry name" value="SANT"/>
    <property type="match status" value="1"/>
</dbReference>
<feature type="domain" description="Myb-like" evidence="6">
    <location>
        <begin position="9"/>
        <end position="61"/>
    </location>
</feature>
<dbReference type="GO" id="GO:0003677">
    <property type="term" value="F:DNA binding"/>
    <property type="evidence" value="ECO:0007669"/>
    <property type="project" value="UniProtKB-KW"/>
</dbReference>
<dbReference type="InterPro" id="IPR017930">
    <property type="entry name" value="Myb_dom"/>
</dbReference>
<dbReference type="OrthoDB" id="2143914at2759"/>
<evidence type="ECO:0000259" key="7">
    <source>
        <dbReference type="PROSITE" id="PS51294"/>
    </source>
</evidence>
<dbReference type="Proteomes" id="UP000245207">
    <property type="component" value="Unassembled WGS sequence"/>
</dbReference>
<evidence type="ECO:0000256" key="4">
    <source>
        <dbReference type="ARBA" id="ARBA00023163"/>
    </source>
</evidence>
<dbReference type="Pfam" id="PF00249">
    <property type="entry name" value="Myb_DNA-binding"/>
    <property type="match status" value="1"/>
</dbReference>
<proteinExistence type="predicted"/>
<keyword evidence="9" id="KW-1185">Reference proteome</keyword>
<dbReference type="AlphaFoldDB" id="A0A2U1KEL2"/>
<evidence type="ECO:0000313" key="8">
    <source>
        <dbReference type="EMBL" id="PWA35209.1"/>
    </source>
</evidence>
<evidence type="ECO:0000256" key="5">
    <source>
        <dbReference type="ARBA" id="ARBA00023242"/>
    </source>
</evidence>
<accession>A0A2U1KEL2</accession>
<evidence type="ECO:0000259" key="6">
    <source>
        <dbReference type="PROSITE" id="PS50090"/>
    </source>
</evidence>
<dbReference type="FunFam" id="1.10.10.60:FF:000121">
    <property type="entry name" value="Myb transcription factor"/>
    <property type="match status" value="1"/>
</dbReference>
<keyword evidence="3 8" id="KW-0238">DNA-binding</keyword>
<evidence type="ECO:0000256" key="1">
    <source>
        <dbReference type="ARBA" id="ARBA00004123"/>
    </source>
</evidence>
<dbReference type="InterPro" id="IPR009057">
    <property type="entry name" value="Homeodomain-like_sf"/>
</dbReference>
<dbReference type="InterPro" id="IPR015495">
    <property type="entry name" value="Myb_TF_plants"/>
</dbReference>
<dbReference type="PROSITE" id="PS51294">
    <property type="entry name" value="HTH_MYB"/>
    <property type="match status" value="1"/>
</dbReference>
<dbReference type="SMART" id="SM00717">
    <property type="entry name" value="SANT"/>
    <property type="match status" value="1"/>
</dbReference>
<evidence type="ECO:0000313" key="9">
    <source>
        <dbReference type="Proteomes" id="UP000245207"/>
    </source>
</evidence>
<comment type="subcellular location">
    <subcellularLocation>
        <location evidence="1">Nucleus</location>
    </subcellularLocation>
</comment>
<dbReference type="EMBL" id="PKPP01020464">
    <property type="protein sequence ID" value="PWA35209.1"/>
    <property type="molecule type" value="Genomic_DNA"/>
</dbReference>
<dbReference type="InterPro" id="IPR001005">
    <property type="entry name" value="SANT/Myb"/>
</dbReference>
<keyword evidence="5" id="KW-0539">Nucleus</keyword>
<organism evidence="8 9">
    <name type="scientific">Artemisia annua</name>
    <name type="common">Sweet wormwood</name>
    <dbReference type="NCBI Taxonomy" id="35608"/>
    <lineage>
        <taxon>Eukaryota</taxon>
        <taxon>Viridiplantae</taxon>
        <taxon>Streptophyta</taxon>
        <taxon>Embryophyta</taxon>
        <taxon>Tracheophyta</taxon>
        <taxon>Spermatophyta</taxon>
        <taxon>Magnoliopsida</taxon>
        <taxon>eudicotyledons</taxon>
        <taxon>Gunneridae</taxon>
        <taxon>Pentapetalae</taxon>
        <taxon>asterids</taxon>
        <taxon>campanulids</taxon>
        <taxon>Asterales</taxon>
        <taxon>Asteraceae</taxon>
        <taxon>Asteroideae</taxon>
        <taxon>Anthemideae</taxon>
        <taxon>Artemisiinae</taxon>
        <taxon>Artemisia</taxon>
    </lineage>
</organism>
<evidence type="ECO:0000256" key="3">
    <source>
        <dbReference type="ARBA" id="ARBA00023125"/>
    </source>
</evidence>
<keyword evidence="2" id="KW-0805">Transcription regulation</keyword>
<name>A0A2U1KEL2_ARTAN</name>
<dbReference type="GO" id="GO:0005634">
    <property type="term" value="C:nucleus"/>
    <property type="evidence" value="ECO:0007669"/>
    <property type="project" value="UniProtKB-SubCell"/>
</dbReference>
<dbReference type="Gene3D" id="1.10.10.60">
    <property type="entry name" value="Homeodomain-like"/>
    <property type="match status" value="1"/>
</dbReference>
<evidence type="ECO:0000256" key="2">
    <source>
        <dbReference type="ARBA" id="ARBA00023015"/>
    </source>
</evidence>
<dbReference type="STRING" id="35608.A0A2U1KEL2"/>